<dbReference type="AlphaFoldDB" id="A0A8R1DH32"/>
<dbReference type="GO" id="GO:0008270">
    <property type="term" value="F:zinc ion binding"/>
    <property type="evidence" value="ECO:0007669"/>
    <property type="project" value="UniProtKB-KW"/>
</dbReference>
<dbReference type="Proteomes" id="UP000005237">
    <property type="component" value="Unassembled WGS sequence"/>
</dbReference>
<evidence type="ECO:0000256" key="4">
    <source>
        <dbReference type="ARBA" id="ARBA00022771"/>
    </source>
</evidence>
<dbReference type="InterPro" id="IPR013087">
    <property type="entry name" value="Znf_C2H2_type"/>
</dbReference>
<keyword evidence="5" id="KW-0862">Zinc</keyword>
<keyword evidence="3" id="KW-0479">Metal-binding</keyword>
<keyword evidence="16" id="KW-1185">Reference proteome</keyword>
<keyword evidence="9" id="KW-0539">Nucleus</keyword>
<keyword evidence="2" id="KW-0678">Repressor</keyword>
<dbReference type="PANTHER" id="PTHR16089">
    <property type="entry name" value="REST COREPRESSOR COREST PROTEIN-RELATED"/>
    <property type="match status" value="1"/>
</dbReference>
<feature type="compositionally biased region" description="Polar residues" evidence="11">
    <location>
        <begin position="66"/>
        <end position="79"/>
    </location>
</feature>
<evidence type="ECO:0000256" key="8">
    <source>
        <dbReference type="ARBA" id="ARBA00023163"/>
    </source>
</evidence>
<dbReference type="GO" id="GO:0006357">
    <property type="term" value="P:regulation of transcription by RNA polymerase II"/>
    <property type="evidence" value="ECO:0007669"/>
    <property type="project" value="TreeGrafter"/>
</dbReference>
<evidence type="ECO:0000256" key="5">
    <source>
        <dbReference type="ARBA" id="ARBA00022833"/>
    </source>
</evidence>
<feature type="compositionally biased region" description="Polar residues" evidence="11">
    <location>
        <begin position="1"/>
        <end position="10"/>
    </location>
</feature>
<feature type="domain" description="ELM2" evidence="13">
    <location>
        <begin position="170"/>
        <end position="263"/>
    </location>
</feature>
<dbReference type="SUPFAM" id="SSF46689">
    <property type="entry name" value="Homeodomain-like"/>
    <property type="match status" value="1"/>
</dbReference>
<feature type="domain" description="C2H2-type" evidence="12">
    <location>
        <begin position="455"/>
        <end position="482"/>
    </location>
</feature>
<dbReference type="InterPro" id="IPR051066">
    <property type="entry name" value="Trans_reg/Corepressor"/>
</dbReference>
<accession>A0A8R1DH32</accession>
<reference evidence="16" key="1">
    <citation type="submission" date="2010-08" db="EMBL/GenBank/DDBJ databases">
        <authorList>
            <consortium name="Caenorhabditis japonica Sequencing Consortium"/>
            <person name="Wilson R.K."/>
        </authorList>
    </citation>
    <scope>NUCLEOTIDE SEQUENCE [LARGE SCALE GENOMIC DNA]</scope>
    <source>
        <strain evidence="16">DF5081</strain>
    </source>
</reference>
<evidence type="ECO:0000313" key="15">
    <source>
        <dbReference type="EnsemblMetazoa" id="CJA01963.1"/>
    </source>
</evidence>
<evidence type="ECO:0000256" key="2">
    <source>
        <dbReference type="ARBA" id="ARBA00022491"/>
    </source>
</evidence>
<evidence type="ECO:0000256" key="1">
    <source>
        <dbReference type="ARBA" id="ARBA00004123"/>
    </source>
</evidence>
<keyword evidence="4 10" id="KW-0863">Zinc-finger</keyword>
<dbReference type="GO" id="GO:0003677">
    <property type="term" value="F:DNA binding"/>
    <property type="evidence" value="ECO:0007669"/>
    <property type="project" value="UniProtKB-KW"/>
</dbReference>
<sequence length="616" mass="68435">MMKKYSSQLRTPRGTPFNVSSVSGAELPYTPPPILAPMRNGSGLFCQIAKLNSSIVEKLVFQKSTDAPSCSGASPNGTNDMKIDVRNGGKKCSEDGDRPFRKNGFFYQQNETKFANELEALRKESWASTSSADEKMQIERKESIEALRKASCMSDSYYDYEGPKISDPNPHINIGKQYQAKVKKWCDREIQSNELESIDDRDEIVFSSGVLQDIDPEQITAFELLACSQACPRAGRNKELALHLLMENKGNIESAVEDLLRSDTLDWEQYSSVFGYKYNDSVYWTPDEIALFQDAIYKTEKEFNLVAMELPGKTVQECVQFYYTWKKACPDDYRKLRNLRRKRHLLNVEINAKNKSVEEKPVVPAKKMSLVESGESDNESNATDASFNGNGHAEFRERAFTSPVVSSPRDEALIGLSPASKDMFAIHKSHTSAPRAHHPASASKKGAQPSADGFFHCRLCDKCFEKVKSLNAHMKSHAMKARAEQEAKAHDAQIAAAAAQLTSAVSSSVTTSPLNPFTNGHLGITIPSTIGSLTPQQLTPQQLNLNQQLQSLSNLSSQLNSQLNSPLTPQQQLQQFTQQQQQLVARAMQQNLFQPATSSSLVQANPLIQAGLHSIH</sequence>
<comment type="subcellular location">
    <subcellularLocation>
        <location evidence="1">Nucleus</location>
    </subcellularLocation>
</comment>
<evidence type="ECO:0000259" key="13">
    <source>
        <dbReference type="PROSITE" id="PS51156"/>
    </source>
</evidence>
<keyword evidence="8" id="KW-0804">Transcription</keyword>
<evidence type="ECO:0000256" key="6">
    <source>
        <dbReference type="ARBA" id="ARBA00023015"/>
    </source>
</evidence>
<dbReference type="GO" id="GO:0005667">
    <property type="term" value="C:transcription regulator complex"/>
    <property type="evidence" value="ECO:0007669"/>
    <property type="project" value="TreeGrafter"/>
</dbReference>
<dbReference type="InterPro" id="IPR009057">
    <property type="entry name" value="Homeodomain-like_sf"/>
</dbReference>
<reference evidence="15" key="2">
    <citation type="submission" date="2022-06" db="UniProtKB">
        <authorList>
            <consortium name="EnsemblMetazoa"/>
        </authorList>
    </citation>
    <scope>IDENTIFICATION</scope>
    <source>
        <strain evidence="15">DF5081</strain>
    </source>
</reference>
<dbReference type="Pfam" id="PF00249">
    <property type="entry name" value="Myb_DNA-binding"/>
    <property type="match status" value="1"/>
</dbReference>
<protein>
    <submittedName>
        <fullName evidence="15">Uncharacterized protein</fullName>
    </submittedName>
</protein>
<proteinExistence type="predicted"/>
<evidence type="ECO:0000259" key="12">
    <source>
        <dbReference type="PROSITE" id="PS50157"/>
    </source>
</evidence>
<feature type="region of interest" description="Disordered" evidence="11">
    <location>
        <begin position="66"/>
        <end position="96"/>
    </location>
</feature>
<feature type="compositionally biased region" description="Basic and acidic residues" evidence="11">
    <location>
        <begin position="81"/>
        <end position="96"/>
    </location>
</feature>
<evidence type="ECO:0000256" key="3">
    <source>
        <dbReference type="ARBA" id="ARBA00022723"/>
    </source>
</evidence>
<dbReference type="GO" id="GO:0000118">
    <property type="term" value="C:histone deacetylase complex"/>
    <property type="evidence" value="ECO:0007669"/>
    <property type="project" value="TreeGrafter"/>
</dbReference>
<name>A0A8R1DH32_CAEJA</name>
<dbReference type="Gene3D" id="1.10.10.60">
    <property type="entry name" value="Homeodomain-like"/>
    <property type="match status" value="1"/>
</dbReference>
<evidence type="ECO:0000256" key="11">
    <source>
        <dbReference type="SAM" id="MobiDB-lite"/>
    </source>
</evidence>
<evidence type="ECO:0000256" key="7">
    <source>
        <dbReference type="ARBA" id="ARBA00023125"/>
    </source>
</evidence>
<dbReference type="InterPro" id="IPR017884">
    <property type="entry name" value="SANT_dom"/>
</dbReference>
<dbReference type="GO" id="GO:0003714">
    <property type="term" value="F:transcription corepressor activity"/>
    <property type="evidence" value="ECO:0007669"/>
    <property type="project" value="TreeGrafter"/>
</dbReference>
<keyword evidence="6" id="KW-0805">Transcription regulation</keyword>
<evidence type="ECO:0000313" key="16">
    <source>
        <dbReference type="Proteomes" id="UP000005237"/>
    </source>
</evidence>
<dbReference type="InterPro" id="IPR000949">
    <property type="entry name" value="ELM2_dom"/>
</dbReference>
<dbReference type="PROSITE" id="PS51293">
    <property type="entry name" value="SANT"/>
    <property type="match status" value="1"/>
</dbReference>
<organism evidence="15 16">
    <name type="scientific">Caenorhabditis japonica</name>
    <dbReference type="NCBI Taxonomy" id="281687"/>
    <lineage>
        <taxon>Eukaryota</taxon>
        <taxon>Metazoa</taxon>
        <taxon>Ecdysozoa</taxon>
        <taxon>Nematoda</taxon>
        <taxon>Chromadorea</taxon>
        <taxon>Rhabditida</taxon>
        <taxon>Rhabditina</taxon>
        <taxon>Rhabditomorpha</taxon>
        <taxon>Rhabditoidea</taxon>
        <taxon>Rhabditidae</taxon>
        <taxon>Peloderinae</taxon>
        <taxon>Caenorhabditis</taxon>
    </lineage>
</organism>
<dbReference type="FunFam" id="1.10.10.60:FF:000012">
    <property type="entry name" value="Metastasis-associated 1 family, member 3"/>
    <property type="match status" value="1"/>
</dbReference>
<evidence type="ECO:0000256" key="9">
    <source>
        <dbReference type="ARBA" id="ARBA00023242"/>
    </source>
</evidence>
<evidence type="ECO:0000256" key="10">
    <source>
        <dbReference type="PROSITE-ProRule" id="PRU00042"/>
    </source>
</evidence>
<dbReference type="PROSITE" id="PS00028">
    <property type="entry name" value="ZINC_FINGER_C2H2_1"/>
    <property type="match status" value="1"/>
</dbReference>
<dbReference type="SMART" id="SM00717">
    <property type="entry name" value="SANT"/>
    <property type="match status" value="1"/>
</dbReference>
<keyword evidence="7" id="KW-0238">DNA-binding</keyword>
<dbReference type="InterPro" id="IPR001005">
    <property type="entry name" value="SANT/Myb"/>
</dbReference>
<feature type="domain" description="SANT" evidence="14">
    <location>
        <begin position="284"/>
        <end position="330"/>
    </location>
</feature>
<dbReference type="PANTHER" id="PTHR16089:SF40">
    <property type="entry name" value="SUPPRESSOR OF ACTIVATED EGL-4 PROTEIN 1"/>
    <property type="match status" value="1"/>
</dbReference>
<dbReference type="EnsemblMetazoa" id="CJA01963.1">
    <property type="protein sequence ID" value="CJA01963.1"/>
    <property type="gene ID" value="WBGene00121167"/>
</dbReference>
<dbReference type="SMART" id="SM01189">
    <property type="entry name" value="ELM2"/>
    <property type="match status" value="1"/>
</dbReference>
<dbReference type="PROSITE" id="PS51156">
    <property type="entry name" value="ELM2"/>
    <property type="match status" value="1"/>
</dbReference>
<evidence type="ECO:0000259" key="14">
    <source>
        <dbReference type="PROSITE" id="PS51293"/>
    </source>
</evidence>
<feature type="region of interest" description="Disordered" evidence="11">
    <location>
        <begin position="1"/>
        <end position="23"/>
    </location>
</feature>
<dbReference type="PROSITE" id="PS50157">
    <property type="entry name" value="ZINC_FINGER_C2H2_2"/>
    <property type="match status" value="1"/>
</dbReference>